<evidence type="ECO:0000313" key="3">
    <source>
        <dbReference type="EMBL" id="KAL0573581.1"/>
    </source>
</evidence>
<dbReference type="EMBL" id="JBAHYK010000487">
    <property type="protein sequence ID" value="KAL0573581.1"/>
    <property type="molecule type" value="Genomic_DNA"/>
</dbReference>
<protein>
    <recommendedName>
        <fullName evidence="2">Non-reducing end beta-L-arabinofuranosidase-like GH127 middle domain-containing protein</fullName>
    </recommendedName>
</protein>
<proteinExistence type="predicted"/>
<dbReference type="PANTHER" id="PTHR31151:SF0">
    <property type="entry name" value="PROLINE-TRNA LIGASE (DUF1680)"/>
    <property type="match status" value="1"/>
</dbReference>
<evidence type="ECO:0000259" key="2">
    <source>
        <dbReference type="Pfam" id="PF20736"/>
    </source>
</evidence>
<organism evidence="3 4">
    <name type="scientific">Marasmius crinis-equi</name>
    <dbReference type="NCBI Taxonomy" id="585013"/>
    <lineage>
        <taxon>Eukaryota</taxon>
        <taxon>Fungi</taxon>
        <taxon>Dikarya</taxon>
        <taxon>Basidiomycota</taxon>
        <taxon>Agaricomycotina</taxon>
        <taxon>Agaricomycetes</taxon>
        <taxon>Agaricomycetidae</taxon>
        <taxon>Agaricales</taxon>
        <taxon>Marasmiineae</taxon>
        <taxon>Marasmiaceae</taxon>
        <taxon>Marasmius</taxon>
    </lineage>
</organism>
<reference evidence="3 4" key="1">
    <citation type="submission" date="2024-02" db="EMBL/GenBank/DDBJ databases">
        <title>A draft genome for the cacao thread blight pathogen Marasmius crinis-equi.</title>
        <authorList>
            <person name="Cohen S.P."/>
            <person name="Baruah I.K."/>
            <person name="Amoako-Attah I."/>
            <person name="Bukari Y."/>
            <person name="Meinhardt L.W."/>
            <person name="Bailey B.A."/>
        </authorList>
    </citation>
    <scope>NUCLEOTIDE SEQUENCE [LARGE SCALE GENOMIC DNA]</scope>
    <source>
        <strain evidence="3 4">GH-76</strain>
    </source>
</reference>
<feature type="signal peptide" evidence="1">
    <location>
        <begin position="1"/>
        <end position="20"/>
    </location>
</feature>
<evidence type="ECO:0000313" key="4">
    <source>
        <dbReference type="Proteomes" id="UP001465976"/>
    </source>
</evidence>
<sequence length="675" mass="73360">MVGPQFVLTALLLASGSAIAQTGLAPKKFLSLPLGAILPSGWLRDQIVLQNNGLAGHEHEFYNYVAQTDWTGGNSAYSSLEEAGSYWFNAMIPSGILVNNQALNSKTQAFLDYVLSHQDSTGWLGPEVNTSKPRYLWGRYPFFFGAIQLVEVNPTLTDRVVTAMHKFVQLANTMLKNGQGLGDGGWAQTRWEDFVIALQWLYDFHPNGNEAILIDTMQRLKSTGVPWEQVFSESLFPKTATEGIRNPTGYGLSWHGVNMAEGLKALPATYRFTHNQSDINAASKGWDLLFQYHGRPSGIYAADEYLAGLEAVRGTELCLVVETMFSGSYLYQVIGDPKFADRVERITYNALPATITGGESSSSSRSNVRLIALLDMWSRQYLQQQNQIASQNMNPNPFPNDGAYSNVFGLEPNYPCCTVNFPQGWPKFITNSFLTTPDSSSLVQVYLGPFSTTTTLASSNKVTVSVDTIYPFNDDLTVTVTAAKAYTHYVRIPAWVSGGTIAINGAAAKAVAPSNGLQAVSIPAGTTKFVLHLPAPITTESRPHGSIAVQRGPLNYAYDIPRTQTVLKTNAQQPLAKDLQFKAAGSWQYAIDPSTLKFVNTPPASGTLPSPVFDSGKPPLSITATACLINWPTAGDTFAASPPTNPTCTGAKTTITLRPYGSTKLRISEFPVIKA</sequence>
<feature type="domain" description="Non-reducing end beta-L-arabinofuranosidase-like GH127 middle" evidence="2">
    <location>
        <begin position="450"/>
        <end position="516"/>
    </location>
</feature>
<dbReference type="InterPro" id="IPR049046">
    <property type="entry name" value="Beta-AFase-like_GH127_middle"/>
</dbReference>
<keyword evidence="1" id="KW-0732">Signal</keyword>
<dbReference type="InterPro" id="IPR008928">
    <property type="entry name" value="6-hairpin_glycosidase_sf"/>
</dbReference>
<feature type="chain" id="PRO_5045713175" description="Non-reducing end beta-L-arabinofuranosidase-like GH127 middle domain-containing protein" evidence="1">
    <location>
        <begin position="21"/>
        <end position="675"/>
    </location>
</feature>
<accession>A0ABR3FE12</accession>
<keyword evidence="4" id="KW-1185">Reference proteome</keyword>
<dbReference type="Proteomes" id="UP001465976">
    <property type="component" value="Unassembled WGS sequence"/>
</dbReference>
<evidence type="ECO:0000256" key="1">
    <source>
        <dbReference type="SAM" id="SignalP"/>
    </source>
</evidence>
<dbReference type="SUPFAM" id="SSF48208">
    <property type="entry name" value="Six-hairpin glycosidases"/>
    <property type="match status" value="1"/>
</dbReference>
<comment type="caution">
    <text evidence="3">The sequence shown here is derived from an EMBL/GenBank/DDBJ whole genome shotgun (WGS) entry which is preliminary data.</text>
</comment>
<dbReference type="Pfam" id="PF20736">
    <property type="entry name" value="Glyco_hydro127M"/>
    <property type="match status" value="1"/>
</dbReference>
<gene>
    <name evidence="3" type="ORF">V5O48_008377</name>
</gene>
<dbReference type="PANTHER" id="PTHR31151">
    <property type="entry name" value="PROLINE-TRNA LIGASE (DUF1680)"/>
    <property type="match status" value="1"/>
</dbReference>
<name>A0ABR3FE12_9AGAR</name>